<dbReference type="Gene3D" id="3.90.15.10">
    <property type="entry name" value="Topoisomerase I, Chain A, domain 3"/>
    <property type="match status" value="1"/>
</dbReference>
<dbReference type="InterPro" id="IPR035447">
    <property type="entry name" value="DNA_topo_I_N_sf"/>
</dbReference>
<keyword evidence="4" id="KW-0799">Topoisomerase</keyword>
<feature type="domain" description="DNA topoisomerase IB N-terminal" evidence="8">
    <location>
        <begin position="21"/>
        <end position="68"/>
    </location>
</feature>
<dbReference type="InterPro" id="IPR001631">
    <property type="entry name" value="TopoI"/>
</dbReference>
<dbReference type="PRINTS" id="PR00416">
    <property type="entry name" value="EUTPISMRASEI"/>
</dbReference>
<evidence type="ECO:0000256" key="6">
    <source>
        <dbReference type="ARBA" id="ARBA00023235"/>
    </source>
</evidence>
<evidence type="ECO:0000256" key="1">
    <source>
        <dbReference type="ARBA" id="ARBA00000213"/>
    </source>
</evidence>
<evidence type="ECO:0000256" key="5">
    <source>
        <dbReference type="ARBA" id="ARBA00023125"/>
    </source>
</evidence>
<dbReference type="EMBL" id="BAAAHE010000048">
    <property type="protein sequence ID" value="GAA0635311.1"/>
    <property type="molecule type" value="Genomic_DNA"/>
</dbReference>
<dbReference type="InterPro" id="IPR011010">
    <property type="entry name" value="DNA_brk_join_enz"/>
</dbReference>
<dbReference type="InterPro" id="IPR049331">
    <property type="entry name" value="Top1B_N_bact"/>
</dbReference>
<dbReference type="Gene3D" id="3.30.66.10">
    <property type="entry name" value="DNA topoisomerase I domain"/>
    <property type="match status" value="1"/>
</dbReference>
<name>A0ABN1HA89_9ACTN</name>
<dbReference type="Proteomes" id="UP001500957">
    <property type="component" value="Unassembled WGS sequence"/>
</dbReference>
<dbReference type="InterPro" id="IPR013500">
    <property type="entry name" value="TopoI_cat_euk"/>
</dbReference>
<evidence type="ECO:0000259" key="8">
    <source>
        <dbReference type="Pfam" id="PF21338"/>
    </source>
</evidence>
<dbReference type="InterPro" id="IPR014711">
    <property type="entry name" value="TopoI_cat_a-hlx-sub_euk"/>
</dbReference>
<dbReference type="Gene3D" id="1.10.132.120">
    <property type="match status" value="1"/>
</dbReference>
<evidence type="ECO:0000259" key="7">
    <source>
        <dbReference type="Pfam" id="PF01028"/>
    </source>
</evidence>
<proteinExistence type="inferred from homology"/>
<evidence type="ECO:0000313" key="10">
    <source>
        <dbReference type="Proteomes" id="UP001500957"/>
    </source>
</evidence>
<dbReference type="Pfam" id="PF01028">
    <property type="entry name" value="Topoisom_I"/>
    <property type="match status" value="1"/>
</dbReference>
<dbReference type="Pfam" id="PF21338">
    <property type="entry name" value="Top1B_N_bact"/>
    <property type="match status" value="1"/>
</dbReference>
<evidence type="ECO:0000256" key="4">
    <source>
        <dbReference type="ARBA" id="ARBA00023029"/>
    </source>
</evidence>
<dbReference type="EC" id="5.6.2.1" evidence="3"/>
<protein>
    <recommendedName>
        <fullName evidence="3">DNA topoisomerase</fullName>
        <ecNumber evidence="3">5.6.2.1</ecNumber>
    </recommendedName>
</protein>
<evidence type="ECO:0000256" key="3">
    <source>
        <dbReference type="ARBA" id="ARBA00012891"/>
    </source>
</evidence>
<accession>A0ABN1HA89</accession>
<evidence type="ECO:0000256" key="2">
    <source>
        <dbReference type="ARBA" id="ARBA00006645"/>
    </source>
</evidence>
<dbReference type="SUPFAM" id="SSF56349">
    <property type="entry name" value="DNA breaking-rejoining enzymes"/>
    <property type="match status" value="1"/>
</dbReference>
<comment type="similarity">
    <text evidence="2">Belongs to the type IB topoisomerase family.</text>
</comment>
<dbReference type="PROSITE" id="PS52038">
    <property type="entry name" value="TOPO_IB_2"/>
    <property type="match status" value="1"/>
</dbReference>
<gene>
    <name evidence="9" type="ORF">GCM10009547_44370</name>
</gene>
<dbReference type="RefSeq" id="WP_344608927.1">
    <property type="nucleotide sequence ID" value="NZ_BAAAHE010000048.1"/>
</dbReference>
<keyword evidence="10" id="KW-1185">Reference proteome</keyword>
<reference evidence="9 10" key="1">
    <citation type="journal article" date="2019" name="Int. J. Syst. Evol. Microbiol.">
        <title>The Global Catalogue of Microorganisms (GCM) 10K type strain sequencing project: providing services to taxonomists for standard genome sequencing and annotation.</title>
        <authorList>
            <consortium name="The Broad Institute Genomics Platform"/>
            <consortium name="The Broad Institute Genome Sequencing Center for Infectious Disease"/>
            <person name="Wu L."/>
            <person name="Ma J."/>
        </authorList>
    </citation>
    <scope>NUCLEOTIDE SEQUENCE [LARGE SCALE GENOMIC DNA]</scope>
    <source>
        <strain evidence="9 10">JCM 10671</strain>
    </source>
</reference>
<keyword evidence="6" id="KW-0413">Isomerase</keyword>
<sequence length="336" mass="37335">MKLRRSDPAAPGIRRIRCGKGFRYRHDDGSAVSAEDRARAQALVIPPAWTDVWICPDPRGHLQATGRDAAGRLQYRYHDEWRTVRDAAKHDRMFEFAKVLPQIRATVAEHLDQRGFPRERVLAGAVRLLDLGFFRSGSDAYTVEHGTFGLATVRREHVTCRRGVVEFDYPAKHGIQREQAVADEAICRLITGLRRRKDDNPELLAWRDSTGWHDVKAAHINAYLREISGGSFTAKDFRTWHATVLAAVGLAVSAEVTSPTARKRAVARTVREVSEYLGNTPAVARRSYIDARVIDCYDDGRTVTGALDDLGEGVEPGSLATAGPVEEAVTKLLRSA</sequence>
<dbReference type="SUPFAM" id="SSF55869">
    <property type="entry name" value="DNA topoisomerase I domain"/>
    <property type="match status" value="1"/>
</dbReference>
<feature type="domain" description="DNA topoisomerase I catalytic core eukaryotic-type" evidence="7">
    <location>
        <begin position="80"/>
        <end position="285"/>
    </location>
</feature>
<comment type="caution">
    <text evidence="9">The sequence shown here is derived from an EMBL/GenBank/DDBJ whole genome shotgun (WGS) entry which is preliminary data.</text>
</comment>
<evidence type="ECO:0000313" key="9">
    <source>
        <dbReference type="EMBL" id="GAA0635311.1"/>
    </source>
</evidence>
<organism evidence="9 10">
    <name type="scientific">Sporichthya brevicatena</name>
    <dbReference type="NCBI Taxonomy" id="171442"/>
    <lineage>
        <taxon>Bacteria</taxon>
        <taxon>Bacillati</taxon>
        <taxon>Actinomycetota</taxon>
        <taxon>Actinomycetes</taxon>
        <taxon>Sporichthyales</taxon>
        <taxon>Sporichthyaceae</taxon>
        <taxon>Sporichthya</taxon>
    </lineage>
</organism>
<keyword evidence="5" id="KW-0238">DNA-binding</keyword>
<comment type="catalytic activity">
    <reaction evidence="1">
        <text>ATP-independent breakage of single-stranded DNA, followed by passage and rejoining.</text>
        <dbReference type="EC" id="5.6.2.1"/>
    </reaction>
</comment>